<evidence type="ECO:0000313" key="1">
    <source>
        <dbReference type="EMBL" id="MPN51141.1"/>
    </source>
</evidence>
<protein>
    <submittedName>
        <fullName evidence="1">Uncharacterized protein</fullName>
    </submittedName>
</protein>
<comment type="caution">
    <text evidence="1">The sequence shown here is derived from an EMBL/GenBank/DDBJ whole genome shotgun (WGS) entry which is preliminary data.</text>
</comment>
<reference evidence="1" key="1">
    <citation type="submission" date="2019-08" db="EMBL/GenBank/DDBJ databases">
        <authorList>
            <person name="Kucharzyk K."/>
            <person name="Murdoch R.W."/>
            <person name="Higgins S."/>
            <person name="Loffler F."/>
        </authorList>
    </citation>
    <scope>NUCLEOTIDE SEQUENCE</scope>
</reference>
<proteinExistence type="predicted"/>
<dbReference type="EMBL" id="VSSQ01115946">
    <property type="protein sequence ID" value="MPN51141.1"/>
    <property type="molecule type" value="Genomic_DNA"/>
</dbReference>
<sequence>MMAGATPSALAAAVKLPLVATDTKDSNALSLSMTAAPVWSVLSPAAVACTINTRAHTAQAVLISQMFLSKVL</sequence>
<name>A0A645IIM8_9ZZZZ</name>
<accession>A0A645IIM8</accession>
<organism evidence="1">
    <name type="scientific">bioreactor metagenome</name>
    <dbReference type="NCBI Taxonomy" id="1076179"/>
    <lineage>
        <taxon>unclassified sequences</taxon>
        <taxon>metagenomes</taxon>
        <taxon>ecological metagenomes</taxon>
    </lineage>
</organism>
<dbReference type="AlphaFoldDB" id="A0A645IIM8"/>
<gene>
    <name evidence="1" type="ORF">SDC9_198783</name>
</gene>